<dbReference type="PANTHER" id="PTHR42760">
    <property type="entry name" value="SHORT-CHAIN DEHYDROGENASES/REDUCTASES FAMILY MEMBER"/>
    <property type="match status" value="1"/>
</dbReference>
<dbReference type="EMBL" id="RZHF01000008">
    <property type="protein sequence ID" value="RUR32672.1"/>
    <property type="molecule type" value="Genomic_DNA"/>
</dbReference>
<dbReference type="Pfam" id="PF13561">
    <property type="entry name" value="adh_short_C2"/>
    <property type="match status" value="1"/>
</dbReference>
<dbReference type="OrthoDB" id="8653364at2"/>
<dbReference type="PROSITE" id="PS00061">
    <property type="entry name" value="ADH_SHORT"/>
    <property type="match status" value="1"/>
</dbReference>
<evidence type="ECO:0000256" key="2">
    <source>
        <dbReference type="ARBA" id="ARBA00023002"/>
    </source>
</evidence>
<dbReference type="PANTHER" id="PTHR42760:SF135">
    <property type="entry name" value="BLL7886 PROTEIN"/>
    <property type="match status" value="1"/>
</dbReference>
<feature type="domain" description="Ketoreductase" evidence="3">
    <location>
        <begin position="10"/>
        <end position="185"/>
    </location>
</feature>
<sequence>MKNEFSLKDKSVLITGAAGGIGEATARVCAELGASLVLADLVEPLELASELKASGTIVETYGFDVTDRMATERIIEGLDRLDAVVVNAGFCPWDDWSDDGWDDVFNRVIDVNLQGVLHLTRACLPRMCESGSGNIVLVSSVAGRMGGLKASPHYVAAKGGVNALVKWMARKAAPYGVVVNAVAPGATATGMTTGQSFNADAIPLQRLAEPREIALPISFLCSSAASYICGTTLDVNGGVFMN</sequence>
<dbReference type="InterPro" id="IPR057326">
    <property type="entry name" value="KR_dom"/>
</dbReference>
<dbReference type="PRINTS" id="PR00081">
    <property type="entry name" value="GDHRDH"/>
</dbReference>
<gene>
    <name evidence="4" type="ORF">ELY38_07600</name>
</gene>
<evidence type="ECO:0000256" key="1">
    <source>
        <dbReference type="ARBA" id="ARBA00006484"/>
    </source>
</evidence>
<evidence type="ECO:0000313" key="5">
    <source>
        <dbReference type="Proteomes" id="UP000287023"/>
    </source>
</evidence>
<dbReference type="Proteomes" id="UP000287023">
    <property type="component" value="Unassembled WGS sequence"/>
</dbReference>
<reference evidence="4 5" key="1">
    <citation type="submission" date="2018-12" db="EMBL/GenBank/DDBJ databases">
        <title>three novel Halomonas strain isolated from plants.</title>
        <authorList>
            <person name="Sun C."/>
        </authorList>
    </citation>
    <scope>NUCLEOTIDE SEQUENCE [LARGE SCALE GENOMIC DNA]</scope>
    <source>
        <strain evidence="4 5">JCM 18142</strain>
    </source>
</reference>
<dbReference type="SUPFAM" id="SSF51735">
    <property type="entry name" value="NAD(P)-binding Rossmann-fold domains"/>
    <property type="match status" value="1"/>
</dbReference>
<dbReference type="AlphaFoldDB" id="A0A3S0YKS5"/>
<dbReference type="GO" id="GO:0016616">
    <property type="term" value="F:oxidoreductase activity, acting on the CH-OH group of donors, NAD or NADP as acceptor"/>
    <property type="evidence" value="ECO:0007669"/>
    <property type="project" value="UniProtKB-ARBA"/>
</dbReference>
<dbReference type="RefSeq" id="WP_127061044.1">
    <property type="nucleotide sequence ID" value="NZ_RZHF01000008.1"/>
</dbReference>
<dbReference type="FunFam" id="3.40.50.720:FF:000173">
    <property type="entry name" value="3-oxoacyl-[acyl-carrier protein] reductase"/>
    <property type="match status" value="1"/>
</dbReference>
<keyword evidence="5" id="KW-1185">Reference proteome</keyword>
<name>A0A3S0YKS5_9GAMM</name>
<protein>
    <submittedName>
        <fullName evidence="4">SDR family oxidoreductase</fullName>
    </submittedName>
</protein>
<dbReference type="Gene3D" id="3.40.50.720">
    <property type="entry name" value="NAD(P)-binding Rossmann-like Domain"/>
    <property type="match status" value="1"/>
</dbReference>
<evidence type="ECO:0000313" key="4">
    <source>
        <dbReference type="EMBL" id="RUR32672.1"/>
    </source>
</evidence>
<dbReference type="InterPro" id="IPR036291">
    <property type="entry name" value="NAD(P)-bd_dom_sf"/>
</dbReference>
<comment type="caution">
    <text evidence="4">The sequence shown here is derived from an EMBL/GenBank/DDBJ whole genome shotgun (WGS) entry which is preliminary data.</text>
</comment>
<organism evidence="4 5">
    <name type="scientific">Vreelandella nanhaiensis</name>
    <dbReference type="NCBI Taxonomy" id="1258546"/>
    <lineage>
        <taxon>Bacteria</taxon>
        <taxon>Pseudomonadati</taxon>
        <taxon>Pseudomonadota</taxon>
        <taxon>Gammaproteobacteria</taxon>
        <taxon>Oceanospirillales</taxon>
        <taxon>Halomonadaceae</taxon>
        <taxon>Vreelandella</taxon>
    </lineage>
</organism>
<evidence type="ECO:0000259" key="3">
    <source>
        <dbReference type="SMART" id="SM00822"/>
    </source>
</evidence>
<dbReference type="GO" id="GO:0030497">
    <property type="term" value="P:fatty acid elongation"/>
    <property type="evidence" value="ECO:0007669"/>
    <property type="project" value="TreeGrafter"/>
</dbReference>
<dbReference type="PRINTS" id="PR00080">
    <property type="entry name" value="SDRFAMILY"/>
</dbReference>
<dbReference type="InterPro" id="IPR020904">
    <property type="entry name" value="Sc_DH/Rdtase_CS"/>
</dbReference>
<keyword evidence="2" id="KW-0560">Oxidoreductase</keyword>
<dbReference type="SMART" id="SM00822">
    <property type="entry name" value="PKS_KR"/>
    <property type="match status" value="1"/>
</dbReference>
<dbReference type="CDD" id="cd05233">
    <property type="entry name" value="SDR_c"/>
    <property type="match status" value="1"/>
</dbReference>
<proteinExistence type="inferred from homology"/>
<comment type="similarity">
    <text evidence="1">Belongs to the short-chain dehydrogenases/reductases (SDR) family.</text>
</comment>
<accession>A0A3S0YKS5</accession>
<dbReference type="InterPro" id="IPR002347">
    <property type="entry name" value="SDR_fam"/>
</dbReference>